<dbReference type="EMBL" id="LVLJ01000170">
    <property type="protein sequence ID" value="OAE35505.1"/>
    <property type="molecule type" value="Genomic_DNA"/>
</dbReference>
<comment type="caution">
    <text evidence="1">The sequence shown here is derived from an EMBL/GenBank/DDBJ whole genome shotgun (WGS) entry which is preliminary data.</text>
</comment>
<accession>A0A176WSL1</accession>
<proteinExistence type="predicted"/>
<protein>
    <submittedName>
        <fullName evidence="1">Uncharacterized protein</fullName>
    </submittedName>
</protein>
<name>A0A176WSL1_MARPO</name>
<gene>
    <name evidence="1" type="ORF">AXG93_2189s1390</name>
</gene>
<reference evidence="1" key="1">
    <citation type="submission" date="2016-03" db="EMBL/GenBank/DDBJ databases">
        <title>Mechanisms controlling the formation of the plant cell surface in tip-growing cells are functionally conserved among land plants.</title>
        <authorList>
            <person name="Honkanen S."/>
            <person name="Jones V.A."/>
            <person name="Morieri G."/>
            <person name="Champion C."/>
            <person name="Hetherington A.J."/>
            <person name="Kelly S."/>
            <person name="Saint-Marcoux D."/>
            <person name="Proust H."/>
            <person name="Prescott H."/>
            <person name="Dolan L."/>
        </authorList>
    </citation>
    <scope>NUCLEOTIDE SEQUENCE [LARGE SCALE GENOMIC DNA]</scope>
    <source>
        <tissue evidence="1">Whole gametophyte</tissue>
    </source>
</reference>
<dbReference type="AlphaFoldDB" id="A0A176WSL1"/>
<evidence type="ECO:0000313" key="1">
    <source>
        <dbReference type="EMBL" id="OAE35505.1"/>
    </source>
</evidence>
<dbReference type="Proteomes" id="UP000077202">
    <property type="component" value="Unassembled WGS sequence"/>
</dbReference>
<sequence>MKQNLKVVRTLSSLADPPQLAHRILAGVESLTIRFLSHGIQKQKTIVLASNGVSNKALVQARGHRDISHVSNQPAAACNFDEPWKFLTLINGFAHVSAQWRISGEGSFFLSIYTAMAAEKKKCLDSLRAERLLSYSSIPGESEVALLPRGAIYDGHIVNRLRLEKPPQEDSSIAHTSKKLLFVELYTDSAFICSAQVCMGPPFHPGDAKKNYTKVMVLQDFLSIHNAR</sequence>
<evidence type="ECO:0000313" key="2">
    <source>
        <dbReference type="Proteomes" id="UP000077202"/>
    </source>
</evidence>
<keyword evidence="2" id="KW-1185">Reference proteome</keyword>
<organism evidence="1 2">
    <name type="scientific">Marchantia polymorpha subsp. ruderalis</name>
    <dbReference type="NCBI Taxonomy" id="1480154"/>
    <lineage>
        <taxon>Eukaryota</taxon>
        <taxon>Viridiplantae</taxon>
        <taxon>Streptophyta</taxon>
        <taxon>Embryophyta</taxon>
        <taxon>Marchantiophyta</taxon>
        <taxon>Marchantiopsida</taxon>
        <taxon>Marchantiidae</taxon>
        <taxon>Marchantiales</taxon>
        <taxon>Marchantiaceae</taxon>
        <taxon>Marchantia</taxon>
    </lineage>
</organism>